<dbReference type="OrthoDB" id="65716at2759"/>
<sequence>MAPPHSTARTEREKKLKAVLTFAAKLENRFHNPRDARLSDDLQTQIRSLPLPASSTVAVKQDELDRQGTELWNLSTRLRRDDEPPNGRTKEEVCRHHRAICLLRVFSFLLLDSAGGQATQGRERKTCIRLMKVALKAARVCIENNDMQSATKVLERAADYQETLSQEADDERSAEAALGHRLRVEYFALRTTLAWRQDRMDIAEHMFAKSKQLTHTLALSTAETVADLLFEMGKDLSAKRNYELAVRWLERAYDVLGEQDLELLSPEAGELRLSIMQSLIQVYMKLKTTDSRKKAWDMLGLLEADYAEKLAVSLLKLELLWTEDSIDSVQVYSVILRMIRTVVLNETNFKTIMHNIHKLKDHSNASSCKSLDDLIEIRLFREENQNWIEKAFITRIWLGTTSSYSDNCLETLHELFEMVSRNTKGPLSAPATHAAQTLLWKRVEASYSQEQHEATDAWCRICLHPLFDKAGELNRSKIIRKMILCALARQDYAVAQEAFGKMSDTGKDEPITRYLMYKVGLHSGDSGFASDCLDIICRQSSKDATLLYACVLEAQASGDKQQAVVALKKVLEKHDYSAPAGIHLPALLRCTTRLLVSELVKDGNLDSDVVEQICNVFDGACKQAKASRRRPSNAAQQLFTASEFEWFSKNAYNLSIKYCGELHPASLVRLLKAGIEFIKLLQEQEQPEAQADLSLRLMFCNFLVACSLTTLARAEDNIQKCLQYYLEVSNHGQEFRRTVGEVLEKLGESAKTDIIAKHFQVVKLELEAALKLEKWDELDALFEQCWVYKSPDHYEALADLILVIHSCVLKADLDAKYQSKLLSVLQKIINFSWRQTGNDIVKLSRWIRCLFQLALTFDENISLKCLEQAGQVAASRQGALANADAHPQERNHYPTAELEWLATTGFNHAVDYYVQENDAKCKLWAEKALNLAQWTEQGNQLRDLLMEKYSRLTWDH</sequence>
<proteinExistence type="predicted"/>
<dbReference type="PANTHER" id="PTHR40375">
    <property type="entry name" value="SPORULATION-SPECIFIC PROTEIN 22"/>
    <property type="match status" value="1"/>
</dbReference>
<keyword evidence="4" id="KW-1185">Reference proteome</keyword>
<comment type="caution">
    <text evidence="3">The sequence shown here is derived from an EMBL/GenBank/DDBJ whole genome shotgun (WGS) entry which is preliminary data.</text>
</comment>
<dbReference type="Pfam" id="PF08631">
    <property type="entry name" value="SPO22"/>
    <property type="match status" value="1"/>
</dbReference>
<organism evidence="3 4">
    <name type="scientific">Massariosphaeria phaeospora</name>
    <dbReference type="NCBI Taxonomy" id="100035"/>
    <lineage>
        <taxon>Eukaryota</taxon>
        <taxon>Fungi</taxon>
        <taxon>Dikarya</taxon>
        <taxon>Ascomycota</taxon>
        <taxon>Pezizomycotina</taxon>
        <taxon>Dothideomycetes</taxon>
        <taxon>Pleosporomycetidae</taxon>
        <taxon>Pleosporales</taxon>
        <taxon>Pleosporales incertae sedis</taxon>
        <taxon>Massariosphaeria</taxon>
    </lineage>
</organism>
<dbReference type="InterPro" id="IPR011990">
    <property type="entry name" value="TPR-like_helical_dom_sf"/>
</dbReference>
<dbReference type="GO" id="GO:0090173">
    <property type="term" value="P:regulation of synaptonemal complex assembly"/>
    <property type="evidence" value="ECO:0007669"/>
    <property type="project" value="InterPro"/>
</dbReference>
<dbReference type="AlphaFoldDB" id="A0A7C8IBE7"/>
<evidence type="ECO:0000313" key="4">
    <source>
        <dbReference type="Proteomes" id="UP000481861"/>
    </source>
</evidence>
<dbReference type="InterPro" id="IPR013940">
    <property type="entry name" value="Spo22/ZIP4/TEX11"/>
</dbReference>
<dbReference type="SUPFAM" id="SSF48452">
    <property type="entry name" value="TPR-like"/>
    <property type="match status" value="1"/>
</dbReference>
<evidence type="ECO:0000256" key="2">
    <source>
        <dbReference type="ARBA" id="ARBA00031845"/>
    </source>
</evidence>
<accession>A0A7C8IBE7</accession>
<dbReference type="GO" id="GO:0051321">
    <property type="term" value="P:meiotic cell cycle"/>
    <property type="evidence" value="ECO:0007669"/>
    <property type="project" value="UniProtKB-KW"/>
</dbReference>
<evidence type="ECO:0000313" key="3">
    <source>
        <dbReference type="EMBL" id="KAF2872932.1"/>
    </source>
</evidence>
<keyword evidence="1" id="KW-0469">Meiosis</keyword>
<gene>
    <name evidence="3" type="ORF">BDV95DRAFT_605520</name>
</gene>
<name>A0A7C8IBE7_9PLEO</name>
<dbReference type="EMBL" id="JAADJZ010000008">
    <property type="protein sequence ID" value="KAF2872932.1"/>
    <property type="molecule type" value="Genomic_DNA"/>
</dbReference>
<dbReference type="Proteomes" id="UP000481861">
    <property type="component" value="Unassembled WGS sequence"/>
</dbReference>
<dbReference type="PANTHER" id="PTHR40375:SF2">
    <property type="entry name" value="SPORULATION-SPECIFIC PROTEIN 22"/>
    <property type="match status" value="1"/>
</dbReference>
<protein>
    <recommendedName>
        <fullName evidence="2">Protein ZIP4 homolog</fullName>
    </recommendedName>
</protein>
<reference evidence="3 4" key="1">
    <citation type="submission" date="2020-01" db="EMBL/GenBank/DDBJ databases">
        <authorList>
            <consortium name="DOE Joint Genome Institute"/>
            <person name="Haridas S."/>
            <person name="Albert R."/>
            <person name="Binder M."/>
            <person name="Bloem J."/>
            <person name="Labutti K."/>
            <person name="Salamov A."/>
            <person name="Andreopoulos B."/>
            <person name="Baker S.E."/>
            <person name="Barry K."/>
            <person name="Bills G."/>
            <person name="Bluhm B.H."/>
            <person name="Cannon C."/>
            <person name="Castanera R."/>
            <person name="Culley D.E."/>
            <person name="Daum C."/>
            <person name="Ezra D."/>
            <person name="Gonzalez J.B."/>
            <person name="Henrissat B."/>
            <person name="Kuo A."/>
            <person name="Liang C."/>
            <person name="Lipzen A."/>
            <person name="Lutzoni F."/>
            <person name="Magnuson J."/>
            <person name="Mondo S."/>
            <person name="Nolan M."/>
            <person name="Ohm R."/>
            <person name="Pangilinan J."/>
            <person name="Park H.-J.H."/>
            <person name="Ramirez L."/>
            <person name="Alfaro M."/>
            <person name="Sun H."/>
            <person name="Tritt A."/>
            <person name="Yoshinaga Y."/>
            <person name="Zwiers L.-H.L."/>
            <person name="Turgeon B.G."/>
            <person name="Goodwin S.B."/>
            <person name="Spatafora J.W."/>
            <person name="Crous P.W."/>
            <person name="Grigoriev I.V."/>
        </authorList>
    </citation>
    <scope>NUCLEOTIDE SEQUENCE [LARGE SCALE GENOMIC DNA]</scope>
    <source>
        <strain evidence="3 4">CBS 611.86</strain>
    </source>
</reference>
<dbReference type="InterPro" id="IPR039057">
    <property type="entry name" value="Spo22/ZIP4"/>
</dbReference>
<evidence type="ECO:0000256" key="1">
    <source>
        <dbReference type="ARBA" id="ARBA00023254"/>
    </source>
</evidence>